<dbReference type="InterPro" id="IPR000923">
    <property type="entry name" value="BlueCu_1"/>
</dbReference>
<dbReference type="Proteomes" id="UP000724874">
    <property type="component" value="Unassembled WGS sequence"/>
</dbReference>
<keyword evidence="2" id="KW-0186">Copper</keyword>
<evidence type="ECO:0000256" key="2">
    <source>
        <dbReference type="ARBA" id="ARBA00023008"/>
    </source>
</evidence>
<dbReference type="GO" id="GO:0005507">
    <property type="term" value="F:copper ion binding"/>
    <property type="evidence" value="ECO:0007669"/>
    <property type="project" value="InterPro"/>
</dbReference>
<keyword evidence="6" id="KW-1185">Reference proteome</keyword>
<dbReference type="SUPFAM" id="SSF49503">
    <property type="entry name" value="Cupredoxins"/>
    <property type="match status" value="1"/>
</dbReference>
<dbReference type="InterPro" id="IPR052953">
    <property type="entry name" value="Ser-rich/MCO-related"/>
</dbReference>
<dbReference type="OrthoDB" id="1921208at2759"/>
<sequence>LLLPALAAAQVYGPVGPPSGTTAAAAAAAAAAPSAPPSNSSQINIDVAAGGSFVFNPSNITAAVGTLVTFYFPGGSTPHSVTQSSFDNPCTYLASTSNSSGGFDSGLVGTGSTFTINVTDTNPIWFHCKSVSPTHCPGFGMVGSINAPSSGDTFAAFQAKAMSSNAPTETDNGPVTGGVGAVATSGPVSDTGSSSSGSSSDATKVVASVSLALLSATIAV</sequence>
<dbReference type="AlphaFoldDB" id="A0A9P5TT53"/>
<evidence type="ECO:0000259" key="4">
    <source>
        <dbReference type="Pfam" id="PF00127"/>
    </source>
</evidence>
<name>A0A9P5TT53_GYMJU</name>
<dbReference type="EMBL" id="JADNYJ010000003">
    <property type="protein sequence ID" value="KAF8911950.1"/>
    <property type="molecule type" value="Genomic_DNA"/>
</dbReference>
<gene>
    <name evidence="5" type="ORF">CPB84DRAFT_1649479</name>
</gene>
<dbReference type="GO" id="GO:0009055">
    <property type="term" value="F:electron transfer activity"/>
    <property type="evidence" value="ECO:0007669"/>
    <property type="project" value="InterPro"/>
</dbReference>
<dbReference type="CDD" id="cd00920">
    <property type="entry name" value="Cupredoxin"/>
    <property type="match status" value="1"/>
</dbReference>
<feature type="region of interest" description="Disordered" evidence="3">
    <location>
        <begin position="165"/>
        <end position="201"/>
    </location>
</feature>
<dbReference type="PANTHER" id="PTHR34883:SF15">
    <property type="entry name" value="EXTRACELLULAR SERINE-RICH PROTEIN"/>
    <property type="match status" value="1"/>
</dbReference>
<keyword evidence="1" id="KW-0479">Metal-binding</keyword>
<dbReference type="Gene3D" id="2.60.40.420">
    <property type="entry name" value="Cupredoxins - blue copper proteins"/>
    <property type="match status" value="1"/>
</dbReference>
<feature type="compositionally biased region" description="Low complexity" evidence="3">
    <location>
        <begin position="181"/>
        <end position="201"/>
    </location>
</feature>
<comment type="caution">
    <text evidence="5">The sequence shown here is derived from an EMBL/GenBank/DDBJ whole genome shotgun (WGS) entry which is preliminary data.</text>
</comment>
<dbReference type="InterPro" id="IPR008972">
    <property type="entry name" value="Cupredoxin"/>
</dbReference>
<proteinExistence type="predicted"/>
<feature type="non-terminal residue" evidence="5">
    <location>
        <position position="220"/>
    </location>
</feature>
<evidence type="ECO:0000313" key="5">
    <source>
        <dbReference type="EMBL" id="KAF8911950.1"/>
    </source>
</evidence>
<reference evidence="5" key="1">
    <citation type="submission" date="2020-11" db="EMBL/GenBank/DDBJ databases">
        <authorList>
            <consortium name="DOE Joint Genome Institute"/>
            <person name="Ahrendt S."/>
            <person name="Riley R."/>
            <person name="Andreopoulos W."/>
            <person name="LaButti K."/>
            <person name="Pangilinan J."/>
            <person name="Ruiz-duenas F.J."/>
            <person name="Barrasa J.M."/>
            <person name="Sanchez-Garcia M."/>
            <person name="Camarero S."/>
            <person name="Miyauchi S."/>
            <person name="Serrano A."/>
            <person name="Linde D."/>
            <person name="Babiker R."/>
            <person name="Drula E."/>
            <person name="Ayuso-Fernandez I."/>
            <person name="Pacheco R."/>
            <person name="Padilla G."/>
            <person name="Ferreira P."/>
            <person name="Barriuso J."/>
            <person name="Kellner H."/>
            <person name="Castanera R."/>
            <person name="Alfaro M."/>
            <person name="Ramirez L."/>
            <person name="Pisabarro A.G."/>
            <person name="Kuo A."/>
            <person name="Tritt A."/>
            <person name="Lipzen A."/>
            <person name="He G."/>
            <person name="Yan M."/>
            <person name="Ng V."/>
            <person name="Cullen D."/>
            <person name="Martin F."/>
            <person name="Rosso M.-N."/>
            <person name="Henrissat B."/>
            <person name="Hibbett D."/>
            <person name="Martinez A.T."/>
            <person name="Grigoriev I.V."/>
        </authorList>
    </citation>
    <scope>NUCLEOTIDE SEQUENCE</scope>
    <source>
        <strain evidence="5">AH 44721</strain>
    </source>
</reference>
<feature type="domain" description="Blue (type 1) copper" evidence="4">
    <location>
        <begin position="49"/>
        <end position="145"/>
    </location>
</feature>
<evidence type="ECO:0000256" key="3">
    <source>
        <dbReference type="SAM" id="MobiDB-lite"/>
    </source>
</evidence>
<organism evidence="5 6">
    <name type="scientific">Gymnopilus junonius</name>
    <name type="common">Spectacular rustgill mushroom</name>
    <name type="synonym">Gymnopilus spectabilis subsp. junonius</name>
    <dbReference type="NCBI Taxonomy" id="109634"/>
    <lineage>
        <taxon>Eukaryota</taxon>
        <taxon>Fungi</taxon>
        <taxon>Dikarya</taxon>
        <taxon>Basidiomycota</taxon>
        <taxon>Agaricomycotina</taxon>
        <taxon>Agaricomycetes</taxon>
        <taxon>Agaricomycetidae</taxon>
        <taxon>Agaricales</taxon>
        <taxon>Agaricineae</taxon>
        <taxon>Hymenogastraceae</taxon>
        <taxon>Gymnopilus</taxon>
    </lineage>
</organism>
<dbReference type="Pfam" id="PF00127">
    <property type="entry name" value="Copper-bind"/>
    <property type="match status" value="1"/>
</dbReference>
<evidence type="ECO:0000256" key="1">
    <source>
        <dbReference type="ARBA" id="ARBA00022723"/>
    </source>
</evidence>
<evidence type="ECO:0000313" key="6">
    <source>
        <dbReference type="Proteomes" id="UP000724874"/>
    </source>
</evidence>
<dbReference type="PANTHER" id="PTHR34883">
    <property type="entry name" value="SERINE-RICH PROTEIN, PUTATIVE-RELATED-RELATED"/>
    <property type="match status" value="1"/>
</dbReference>
<protein>
    <submittedName>
        <fullName evidence="5">Cupredoxin</fullName>
    </submittedName>
</protein>
<feature type="non-terminal residue" evidence="5">
    <location>
        <position position="1"/>
    </location>
</feature>
<accession>A0A9P5TT53</accession>